<keyword evidence="7" id="KW-1185">Reference proteome</keyword>
<evidence type="ECO:0000259" key="4">
    <source>
        <dbReference type="Pfam" id="PF25954"/>
    </source>
</evidence>
<evidence type="ECO:0000259" key="3">
    <source>
        <dbReference type="Pfam" id="PF25917"/>
    </source>
</evidence>
<organism evidence="6 7">
    <name type="scientific">Breznakibacter xylanolyticus</name>
    <dbReference type="NCBI Taxonomy" id="990"/>
    <lineage>
        <taxon>Bacteria</taxon>
        <taxon>Pseudomonadati</taxon>
        <taxon>Bacteroidota</taxon>
        <taxon>Bacteroidia</taxon>
        <taxon>Marinilabiliales</taxon>
        <taxon>Marinilabiliaceae</taxon>
        <taxon>Breznakibacter</taxon>
    </lineage>
</organism>
<reference evidence="6 7" key="1">
    <citation type="submission" date="2018-06" db="EMBL/GenBank/DDBJ databases">
        <title>Genomic Encyclopedia of Archaeal and Bacterial Type Strains, Phase II (KMG-II): from individual species to whole genera.</title>
        <authorList>
            <person name="Goeker M."/>
        </authorList>
    </citation>
    <scope>NUCLEOTIDE SEQUENCE [LARGE SCALE GENOMIC DNA]</scope>
    <source>
        <strain evidence="6 7">DSM 6779</strain>
    </source>
</reference>
<evidence type="ECO:0000313" key="6">
    <source>
        <dbReference type="EMBL" id="PZX13422.1"/>
    </source>
</evidence>
<evidence type="ECO:0000256" key="2">
    <source>
        <dbReference type="SAM" id="SignalP"/>
    </source>
</evidence>
<evidence type="ECO:0000256" key="1">
    <source>
        <dbReference type="ARBA" id="ARBA00009477"/>
    </source>
</evidence>
<dbReference type="NCBIfam" id="TIGR01730">
    <property type="entry name" value="RND_mfp"/>
    <property type="match status" value="1"/>
</dbReference>
<feature type="chain" id="PRO_5016122204" evidence="2">
    <location>
        <begin position="31"/>
        <end position="365"/>
    </location>
</feature>
<dbReference type="Pfam" id="PF25917">
    <property type="entry name" value="BSH_RND"/>
    <property type="match status" value="1"/>
</dbReference>
<feature type="domain" description="CusB-like beta-barrel" evidence="4">
    <location>
        <begin position="217"/>
        <end position="287"/>
    </location>
</feature>
<dbReference type="Proteomes" id="UP000249239">
    <property type="component" value="Unassembled WGS sequence"/>
</dbReference>
<dbReference type="InterPro" id="IPR058625">
    <property type="entry name" value="MdtA-like_BSH"/>
</dbReference>
<feature type="domain" description="Multidrug resistance protein MdtA-like barrel-sandwich hybrid" evidence="3">
    <location>
        <begin position="83"/>
        <end position="194"/>
    </location>
</feature>
<feature type="signal peptide" evidence="2">
    <location>
        <begin position="1"/>
        <end position="30"/>
    </location>
</feature>
<dbReference type="PROSITE" id="PS51318">
    <property type="entry name" value="TAT"/>
    <property type="match status" value="1"/>
</dbReference>
<dbReference type="Pfam" id="PF25954">
    <property type="entry name" value="Beta-barrel_RND_2"/>
    <property type="match status" value="1"/>
</dbReference>
<dbReference type="PANTHER" id="PTHR30469:SF15">
    <property type="entry name" value="HLYD FAMILY OF SECRETION PROTEINS"/>
    <property type="match status" value="1"/>
</dbReference>
<evidence type="ECO:0000313" key="7">
    <source>
        <dbReference type="Proteomes" id="UP000249239"/>
    </source>
</evidence>
<dbReference type="PANTHER" id="PTHR30469">
    <property type="entry name" value="MULTIDRUG RESISTANCE PROTEIN MDTA"/>
    <property type="match status" value="1"/>
</dbReference>
<dbReference type="Pfam" id="PF25975">
    <property type="entry name" value="CzcB_C"/>
    <property type="match status" value="1"/>
</dbReference>
<evidence type="ECO:0000259" key="5">
    <source>
        <dbReference type="Pfam" id="PF25975"/>
    </source>
</evidence>
<dbReference type="GO" id="GO:0015562">
    <property type="term" value="F:efflux transmembrane transporter activity"/>
    <property type="evidence" value="ECO:0007669"/>
    <property type="project" value="TreeGrafter"/>
</dbReference>
<dbReference type="Gene3D" id="2.40.50.100">
    <property type="match status" value="1"/>
</dbReference>
<keyword evidence="2" id="KW-0732">Signal</keyword>
<sequence length="365" mass="39094">MTRTLRNFTVLMGLAALTAAITACSTPAKADANDATAMSKTSDTRETIPQVTVASVLHGAFESELVSNGRLEAGESALVPLTVNEMITHVNVQEGQHVEKGQLLGQLEPFNLQRRLDNAQNAFDKAVMDLEDQLVSMGYDVADTSRIPANMMKMARIRSGYNSAATALSEARRNLSLATITAPIGGVVSNLEAKANNPASAFKSFCTIIGNRTMQVSFQLLESEMTHLSPGQQVAVQPFALSGRSFTGTVTAVNPTIDASGMVKVTATLPNDAGVLMDGMNAKIVVKKSLPDCLVIPKTAVIYRQNRKVVFVHQNGKAIWTYVETGLENTTSVTITSGLEARQEVIVSNNADLAHESLVTVDREQ</sequence>
<dbReference type="OrthoDB" id="1522646at2"/>
<dbReference type="PROSITE" id="PS51257">
    <property type="entry name" value="PROKAR_LIPOPROTEIN"/>
    <property type="match status" value="1"/>
</dbReference>
<feature type="domain" description="CzcB-like C-terminal circularly permuted SH3-like" evidence="5">
    <location>
        <begin position="295"/>
        <end position="349"/>
    </location>
</feature>
<comment type="similarity">
    <text evidence="1">Belongs to the membrane fusion protein (MFP) (TC 8.A.1) family.</text>
</comment>
<dbReference type="RefSeq" id="WP_146260739.1">
    <property type="nucleotide sequence ID" value="NZ_QKZK01000026.1"/>
</dbReference>
<dbReference type="EMBL" id="QKZK01000026">
    <property type="protein sequence ID" value="PZX13422.1"/>
    <property type="molecule type" value="Genomic_DNA"/>
</dbReference>
<accession>A0A2W7NQ65</accession>
<comment type="caution">
    <text evidence="6">The sequence shown here is derived from an EMBL/GenBank/DDBJ whole genome shotgun (WGS) entry which is preliminary data.</text>
</comment>
<dbReference type="Gene3D" id="2.40.420.20">
    <property type="match status" value="1"/>
</dbReference>
<dbReference type="InterPro" id="IPR058792">
    <property type="entry name" value="Beta-barrel_RND_2"/>
</dbReference>
<dbReference type="SUPFAM" id="SSF111369">
    <property type="entry name" value="HlyD-like secretion proteins"/>
    <property type="match status" value="1"/>
</dbReference>
<dbReference type="GO" id="GO:1990281">
    <property type="term" value="C:efflux pump complex"/>
    <property type="evidence" value="ECO:0007669"/>
    <property type="project" value="TreeGrafter"/>
</dbReference>
<dbReference type="AlphaFoldDB" id="A0A2W7NQ65"/>
<dbReference type="InterPro" id="IPR058649">
    <property type="entry name" value="CzcB_C"/>
</dbReference>
<dbReference type="InterPro" id="IPR006311">
    <property type="entry name" value="TAT_signal"/>
</dbReference>
<proteinExistence type="inferred from homology"/>
<protein>
    <submittedName>
        <fullName evidence="6">RND family efflux transporter MFP subunit</fullName>
    </submittedName>
</protein>
<dbReference type="InterPro" id="IPR006143">
    <property type="entry name" value="RND_pump_MFP"/>
</dbReference>
<gene>
    <name evidence="6" type="ORF">LX69_02678</name>
</gene>
<dbReference type="Gene3D" id="2.40.30.170">
    <property type="match status" value="1"/>
</dbReference>
<name>A0A2W7NQ65_9BACT</name>